<dbReference type="EMBL" id="CAJVPP010022489">
    <property type="protein sequence ID" value="CAG8745221.1"/>
    <property type="molecule type" value="Genomic_DNA"/>
</dbReference>
<evidence type="ECO:0000313" key="3">
    <source>
        <dbReference type="Proteomes" id="UP000789375"/>
    </source>
</evidence>
<comment type="caution">
    <text evidence="2">The sequence shown here is derived from an EMBL/GenBank/DDBJ whole genome shotgun (WGS) entry which is preliminary data.</text>
</comment>
<accession>A0A9N9IRA9</accession>
<keyword evidence="1" id="KW-1133">Transmembrane helix</keyword>
<dbReference type="PANTHER" id="PTHR11785:SF353">
    <property type="entry name" value="METHIONINE TRANSPORTER (EUROFUNG)"/>
    <property type="match status" value="1"/>
</dbReference>
<dbReference type="AlphaFoldDB" id="A0A9N9IRA9"/>
<dbReference type="GO" id="GO:0015179">
    <property type="term" value="F:L-amino acid transmembrane transporter activity"/>
    <property type="evidence" value="ECO:0007669"/>
    <property type="project" value="TreeGrafter"/>
</dbReference>
<protein>
    <submittedName>
        <fullName evidence="2">471_t:CDS:1</fullName>
    </submittedName>
</protein>
<evidence type="ECO:0000256" key="1">
    <source>
        <dbReference type="SAM" id="Phobius"/>
    </source>
</evidence>
<evidence type="ECO:0000313" key="2">
    <source>
        <dbReference type="EMBL" id="CAG8745221.1"/>
    </source>
</evidence>
<sequence length="80" mass="9115">IMFSYDGWNVLNYSLDKFRNVEKSLLFSNVNSVVIVTILYLLNIAYISVIPENIVLQDGITAQIIAAPFFEKLFGENKII</sequence>
<proteinExistence type="predicted"/>
<keyword evidence="1" id="KW-0812">Transmembrane</keyword>
<keyword evidence="3" id="KW-1185">Reference proteome</keyword>
<reference evidence="2" key="1">
    <citation type="submission" date="2021-06" db="EMBL/GenBank/DDBJ databases">
        <authorList>
            <person name="Kallberg Y."/>
            <person name="Tangrot J."/>
            <person name="Rosling A."/>
        </authorList>
    </citation>
    <scope>NUCLEOTIDE SEQUENCE</scope>
    <source>
        <strain evidence="2">87-6 pot B 2015</strain>
    </source>
</reference>
<keyword evidence="1" id="KW-0472">Membrane</keyword>
<feature type="non-terminal residue" evidence="2">
    <location>
        <position position="80"/>
    </location>
</feature>
<dbReference type="Gene3D" id="1.20.1740.10">
    <property type="entry name" value="Amino acid/polyamine transporter I"/>
    <property type="match status" value="1"/>
</dbReference>
<feature type="transmembrane region" description="Helical" evidence="1">
    <location>
        <begin position="25"/>
        <end position="47"/>
    </location>
</feature>
<organism evidence="2 3">
    <name type="scientific">Funneliformis mosseae</name>
    <name type="common">Endomycorrhizal fungus</name>
    <name type="synonym">Glomus mosseae</name>
    <dbReference type="NCBI Taxonomy" id="27381"/>
    <lineage>
        <taxon>Eukaryota</taxon>
        <taxon>Fungi</taxon>
        <taxon>Fungi incertae sedis</taxon>
        <taxon>Mucoromycota</taxon>
        <taxon>Glomeromycotina</taxon>
        <taxon>Glomeromycetes</taxon>
        <taxon>Glomerales</taxon>
        <taxon>Glomeraceae</taxon>
        <taxon>Funneliformis</taxon>
    </lineage>
</organism>
<name>A0A9N9IRA9_FUNMO</name>
<gene>
    <name evidence="2" type="ORF">FMOSSE_LOCUS16365</name>
</gene>
<feature type="non-terminal residue" evidence="2">
    <location>
        <position position="1"/>
    </location>
</feature>
<dbReference type="InterPro" id="IPR050598">
    <property type="entry name" value="AminoAcid_Transporter"/>
</dbReference>
<dbReference type="PANTHER" id="PTHR11785">
    <property type="entry name" value="AMINO ACID TRANSPORTER"/>
    <property type="match status" value="1"/>
</dbReference>
<dbReference type="Proteomes" id="UP000789375">
    <property type="component" value="Unassembled WGS sequence"/>
</dbReference>